<dbReference type="EMBL" id="BMWP01000028">
    <property type="protein sequence ID" value="GGW45976.1"/>
    <property type="molecule type" value="Genomic_DNA"/>
</dbReference>
<dbReference type="Proteomes" id="UP000634668">
    <property type="component" value="Unassembled WGS sequence"/>
</dbReference>
<dbReference type="Pfam" id="PF01663">
    <property type="entry name" value="Phosphodiest"/>
    <property type="match status" value="2"/>
</dbReference>
<dbReference type="Gene3D" id="3.40.720.10">
    <property type="entry name" value="Alkaline Phosphatase, subunit A"/>
    <property type="match status" value="1"/>
</dbReference>
<dbReference type="GO" id="GO:0016787">
    <property type="term" value="F:hydrolase activity"/>
    <property type="evidence" value="ECO:0007669"/>
    <property type="project" value="UniProtKB-ARBA"/>
</dbReference>
<dbReference type="InterPro" id="IPR002591">
    <property type="entry name" value="Phosphodiest/P_Trfase"/>
</dbReference>
<keyword evidence="2" id="KW-1185">Reference proteome</keyword>
<reference evidence="1" key="2">
    <citation type="submission" date="2020-09" db="EMBL/GenBank/DDBJ databases">
        <authorList>
            <person name="Sun Q."/>
            <person name="Kim S."/>
        </authorList>
    </citation>
    <scope>NUCLEOTIDE SEQUENCE</scope>
    <source>
        <strain evidence="1">KCTC 12113</strain>
    </source>
</reference>
<gene>
    <name evidence="1" type="ORF">GCM10007383_32850</name>
</gene>
<dbReference type="PROSITE" id="PS51257">
    <property type="entry name" value="PROKAR_LIPOPROTEIN"/>
    <property type="match status" value="1"/>
</dbReference>
<name>A0A918MQX3_9FLAO</name>
<evidence type="ECO:0000313" key="1">
    <source>
        <dbReference type="EMBL" id="GGW45976.1"/>
    </source>
</evidence>
<comment type="caution">
    <text evidence="1">The sequence shown here is derived from an EMBL/GenBank/DDBJ whole genome shotgun (WGS) entry which is preliminary data.</text>
</comment>
<dbReference type="PANTHER" id="PTHR10151">
    <property type="entry name" value="ECTONUCLEOTIDE PYROPHOSPHATASE/PHOSPHODIESTERASE"/>
    <property type="match status" value="1"/>
</dbReference>
<dbReference type="AlphaFoldDB" id="A0A918MQX3"/>
<protein>
    <submittedName>
        <fullName evidence="1">Nucleotide pyrophosphatase</fullName>
    </submittedName>
</protein>
<evidence type="ECO:0000313" key="2">
    <source>
        <dbReference type="Proteomes" id="UP000634668"/>
    </source>
</evidence>
<proteinExistence type="predicted"/>
<dbReference type="SUPFAM" id="SSF53649">
    <property type="entry name" value="Alkaline phosphatase-like"/>
    <property type="match status" value="1"/>
</dbReference>
<dbReference type="PANTHER" id="PTHR10151:SF120">
    <property type="entry name" value="BIS(5'-ADENOSYL)-TRIPHOSPHATASE"/>
    <property type="match status" value="1"/>
</dbReference>
<dbReference type="InterPro" id="IPR017850">
    <property type="entry name" value="Alkaline_phosphatase_core_sf"/>
</dbReference>
<organism evidence="1 2">
    <name type="scientific">Arenibacter certesii</name>
    <dbReference type="NCBI Taxonomy" id="228955"/>
    <lineage>
        <taxon>Bacteria</taxon>
        <taxon>Pseudomonadati</taxon>
        <taxon>Bacteroidota</taxon>
        <taxon>Flavobacteriia</taxon>
        <taxon>Flavobacteriales</taxon>
        <taxon>Flavobacteriaceae</taxon>
        <taxon>Arenibacter</taxon>
    </lineage>
</organism>
<accession>A0A918MQX3</accession>
<reference evidence="1" key="1">
    <citation type="journal article" date="2014" name="Int. J. Syst. Evol. Microbiol.">
        <title>Complete genome sequence of Corynebacterium casei LMG S-19264T (=DSM 44701T), isolated from a smear-ripened cheese.</title>
        <authorList>
            <consortium name="US DOE Joint Genome Institute (JGI-PGF)"/>
            <person name="Walter F."/>
            <person name="Albersmeier A."/>
            <person name="Kalinowski J."/>
            <person name="Ruckert C."/>
        </authorList>
    </citation>
    <scope>NUCLEOTIDE SEQUENCE</scope>
    <source>
        <strain evidence="1">KCTC 12113</strain>
    </source>
</reference>
<sequence>MYTKHVSSLMRSSLLGAFALMILACSCKSRDKDTDEREKFLEKERKVLIIGIDGCMPAGITAAKTPHLDTLMADGTYSLQARNTGTTISGPSWSAMLTGVWEEKHGVTDNSFTGSNYTKYPHFFKVIKDADSKYRTVSVSQWHPINDQIATMADVKVNSRDSSKDTKNKAIIELKKEDITAMFVHFDDVDHAGHGSGYSIENPKYLEAIETVDTAIGEIMTALKRRNNYINEDWIILVSTDHGGIGTGHGGDTDEERTIFMIVSGDKVPKVNLSKTTSDSLYTPLTVDLVPTALAHLCIPVQPEWGLEGTSLIKESCNY</sequence>
<dbReference type="RefSeq" id="WP_051315712.1">
    <property type="nucleotide sequence ID" value="NZ_BMWP01000028.1"/>
</dbReference>